<dbReference type="InterPro" id="IPR029063">
    <property type="entry name" value="SAM-dependent_MTases_sf"/>
</dbReference>
<protein>
    <recommendedName>
        <fullName evidence="2">site-specific DNA-methyltransferase (adenine-specific)</fullName>
        <ecNumber evidence="2">2.1.1.72</ecNumber>
    </recommendedName>
</protein>
<evidence type="ECO:0000313" key="10">
    <source>
        <dbReference type="EMBL" id="KAA9393173.1"/>
    </source>
</evidence>
<evidence type="ECO:0000256" key="2">
    <source>
        <dbReference type="ARBA" id="ARBA00011900"/>
    </source>
</evidence>
<dbReference type="PANTHER" id="PTHR42933:SF4">
    <property type="entry name" value="TYPE I RESTRICTION ENZYME ECOKI METHYLASE SUBUNIT"/>
    <property type="match status" value="1"/>
</dbReference>
<dbReference type="PANTHER" id="PTHR42933">
    <property type="entry name" value="SLR6095 PROTEIN"/>
    <property type="match status" value="1"/>
</dbReference>
<evidence type="ECO:0000256" key="6">
    <source>
        <dbReference type="ARBA" id="ARBA00022747"/>
    </source>
</evidence>
<organism evidence="10 11">
    <name type="scientific">Kocuria coralli</name>
    <dbReference type="NCBI Taxonomy" id="1461025"/>
    <lineage>
        <taxon>Bacteria</taxon>
        <taxon>Bacillati</taxon>
        <taxon>Actinomycetota</taxon>
        <taxon>Actinomycetes</taxon>
        <taxon>Micrococcales</taxon>
        <taxon>Micrococcaceae</taxon>
        <taxon>Kocuria</taxon>
    </lineage>
</organism>
<keyword evidence="6" id="KW-0680">Restriction system</keyword>
<proteinExistence type="inferred from homology"/>
<evidence type="ECO:0000256" key="4">
    <source>
        <dbReference type="ARBA" id="ARBA00022679"/>
    </source>
</evidence>
<evidence type="ECO:0000256" key="3">
    <source>
        <dbReference type="ARBA" id="ARBA00022603"/>
    </source>
</evidence>
<feature type="domain" description="DNA methylase adenine-specific" evidence="8">
    <location>
        <begin position="124"/>
        <end position="420"/>
    </location>
</feature>
<dbReference type="EMBL" id="SZWF01000024">
    <property type="protein sequence ID" value="KAA9393173.1"/>
    <property type="molecule type" value="Genomic_DNA"/>
</dbReference>
<feature type="domain" description="N6 adenine-specific DNA methyltransferase N-terminal" evidence="9">
    <location>
        <begin position="8"/>
        <end position="112"/>
    </location>
</feature>
<dbReference type="InterPro" id="IPR051537">
    <property type="entry name" value="DNA_Adenine_Mtase"/>
</dbReference>
<dbReference type="Proteomes" id="UP000325957">
    <property type="component" value="Unassembled WGS sequence"/>
</dbReference>
<evidence type="ECO:0000259" key="8">
    <source>
        <dbReference type="Pfam" id="PF02384"/>
    </source>
</evidence>
<evidence type="ECO:0000256" key="7">
    <source>
        <dbReference type="ARBA" id="ARBA00047942"/>
    </source>
</evidence>
<dbReference type="InterPro" id="IPR038333">
    <property type="entry name" value="T1MK-like_N_sf"/>
</dbReference>
<name>A0A5J5KU39_9MICC</name>
<sequence>MTDSRRLVDKLDSFRNLLRDDGVGVLDYIEQLTYLLFLKMAHERATRKLKPQQIVPEEYSWQRLLDAEGVALELEYTKILVGLAQQPGTLGVIFRKAQNRIQDPAKLKRLIVDLIDKEQWSATSSDLKGDAYEQLLAKGASDKGAGAGQYFTPRDLIQAIVDVIQPSADDTVIDPACGTAGFLLVAHDYASQHAADLTPIQRDHLRDTFAHGTELVDGTARLAAMNLLLHGIGTPDGESLIDVRDALIADPGERYSMVLSNPPFGRKSSMTMVGADGRESKEDTEIERADFVTTTSNKQLNFLQHIMTILDIGGRAAVVLPDNVLFEGGAGEMLRRKLLADFDLHTILRLPTGIFYAQGVKANVLFFEKKPASETPWTRKLWVYDLRTNRHFTLKQNALRRAHLDEFVQSYLAGDARDNRVESERWRAFTYDELIARDKVNLDITWLRDDSLEDLDSLPAPEVIAREIVEDLTAALAEFEAVAATLEGSTSE</sequence>
<evidence type="ECO:0000256" key="1">
    <source>
        <dbReference type="ARBA" id="ARBA00006594"/>
    </source>
</evidence>
<dbReference type="OrthoDB" id="9784823at2"/>
<gene>
    <name evidence="10" type="ORF">FCK90_13375</name>
</gene>
<dbReference type="PRINTS" id="PR00507">
    <property type="entry name" value="N12N6MTFRASE"/>
</dbReference>
<dbReference type="InterPro" id="IPR002052">
    <property type="entry name" value="DNA_methylase_N6_adenine_CS"/>
</dbReference>
<dbReference type="RefSeq" id="WP_158034812.1">
    <property type="nucleotide sequence ID" value="NZ_ML708628.1"/>
</dbReference>
<dbReference type="Gene3D" id="3.40.50.150">
    <property type="entry name" value="Vaccinia Virus protein VP39"/>
    <property type="match status" value="1"/>
</dbReference>
<comment type="catalytic activity">
    <reaction evidence="7">
        <text>a 2'-deoxyadenosine in DNA + S-adenosyl-L-methionine = an N(6)-methyl-2'-deoxyadenosine in DNA + S-adenosyl-L-homocysteine + H(+)</text>
        <dbReference type="Rhea" id="RHEA:15197"/>
        <dbReference type="Rhea" id="RHEA-COMP:12418"/>
        <dbReference type="Rhea" id="RHEA-COMP:12419"/>
        <dbReference type="ChEBI" id="CHEBI:15378"/>
        <dbReference type="ChEBI" id="CHEBI:57856"/>
        <dbReference type="ChEBI" id="CHEBI:59789"/>
        <dbReference type="ChEBI" id="CHEBI:90615"/>
        <dbReference type="ChEBI" id="CHEBI:90616"/>
        <dbReference type="EC" id="2.1.1.72"/>
    </reaction>
</comment>
<reference evidence="10 11" key="1">
    <citation type="submission" date="2019-05" db="EMBL/GenBank/DDBJ databases">
        <title>Kocuria coralli sp. nov., a novel actinobacterium isolated from coral reef seawater.</title>
        <authorList>
            <person name="Li J."/>
        </authorList>
    </citation>
    <scope>NUCLEOTIDE SEQUENCE [LARGE SCALE GENOMIC DNA]</scope>
    <source>
        <strain evidence="10 11">SCSIO 13007</strain>
    </source>
</reference>
<dbReference type="GO" id="GO:0009007">
    <property type="term" value="F:site-specific DNA-methyltransferase (adenine-specific) activity"/>
    <property type="evidence" value="ECO:0007669"/>
    <property type="project" value="UniProtKB-EC"/>
</dbReference>
<comment type="similarity">
    <text evidence="1">Belongs to the N(4)/N(6)-methyltransferase family.</text>
</comment>
<comment type="caution">
    <text evidence="10">The sequence shown here is derived from an EMBL/GenBank/DDBJ whole genome shotgun (WGS) entry which is preliminary data.</text>
</comment>
<evidence type="ECO:0000313" key="11">
    <source>
        <dbReference type="Proteomes" id="UP000325957"/>
    </source>
</evidence>
<dbReference type="Gene3D" id="1.20.1260.30">
    <property type="match status" value="1"/>
</dbReference>
<evidence type="ECO:0000259" key="9">
    <source>
        <dbReference type="Pfam" id="PF12161"/>
    </source>
</evidence>
<keyword evidence="3 10" id="KW-0489">Methyltransferase</keyword>
<evidence type="ECO:0000256" key="5">
    <source>
        <dbReference type="ARBA" id="ARBA00022691"/>
    </source>
</evidence>
<keyword evidence="4 10" id="KW-0808">Transferase</keyword>
<dbReference type="GO" id="GO:0009307">
    <property type="term" value="P:DNA restriction-modification system"/>
    <property type="evidence" value="ECO:0007669"/>
    <property type="project" value="UniProtKB-KW"/>
</dbReference>
<dbReference type="EC" id="2.1.1.72" evidence="2"/>
<dbReference type="SUPFAM" id="SSF53335">
    <property type="entry name" value="S-adenosyl-L-methionine-dependent methyltransferases"/>
    <property type="match status" value="1"/>
</dbReference>
<dbReference type="GO" id="GO:0003677">
    <property type="term" value="F:DNA binding"/>
    <property type="evidence" value="ECO:0007669"/>
    <property type="project" value="InterPro"/>
</dbReference>
<dbReference type="Pfam" id="PF12161">
    <property type="entry name" value="HsdM_N"/>
    <property type="match status" value="1"/>
</dbReference>
<dbReference type="Pfam" id="PF02384">
    <property type="entry name" value="N6_Mtase"/>
    <property type="match status" value="1"/>
</dbReference>
<accession>A0A5J5KU39</accession>
<dbReference type="GO" id="GO:0008170">
    <property type="term" value="F:N-methyltransferase activity"/>
    <property type="evidence" value="ECO:0007669"/>
    <property type="project" value="InterPro"/>
</dbReference>
<keyword evidence="11" id="KW-1185">Reference proteome</keyword>
<dbReference type="InterPro" id="IPR022749">
    <property type="entry name" value="D12N6_MeTrfase_N"/>
</dbReference>
<dbReference type="AlphaFoldDB" id="A0A5J5KU39"/>
<dbReference type="GO" id="GO:0032259">
    <property type="term" value="P:methylation"/>
    <property type="evidence" value="ECO:0007669"/>
    <property type="project" value="UniProtKB-KW"/>
</dbReference>
<dbReference type="PROSITE" id="PS00092">
    <property type="entry name" value="N6_MTASE"/>
    <property type="match status" value="1"/>
</dbReference>
<keyword evidence="5" id="KW-0949">S-adenosyl-L-methionine</keyword>
<dbReference type="InterPro" id="IPR003356">
    <property type="entry name" value="DNA_methylase_A-5"/>
</dbReference>